<proteinExistence type="predicted"/>
<evidence type="ECO:0000313" key="4">
    <source>
        <dbReference type="Proteomes" id="UP001549921"/>
    </source>
</evidence>
<reference evidence="3 4" key="1">
    <citation type="submission" date="2024-06" db="EMBL/GenBank/DDBJ databases">
        <title>A chromosome-level genome assembly of beet webworm, Loxostege sticticalis.</title>
        <authorList>
            <person name="Zhang Y."/>
        </authorList>
    </citation>
    <scope>NUCLEOTIDE SEQUENCE [LARGE SCALE GENOMIC DNA]</scope>
    <source>
        <strain evidence="3">AQ028</strain>
        <tissue evidence="3">Male pupae</tissue>
    </source>
</reference>
<evidence type="ECO:0000259" key="2">
    <source>
        <dbReference type="Pfam" id="PF12248"/>
    </source>
</evidence>
<feature type="domain" description="Farnesoic acid O-methyl transferase" evidence="2">
    <location>
        <begin position="20"/>
        <end position="126"/>
    </location>
</feature>
<organism evidence="3 4">
    <name type="scientific">Loxostege sticticalis</name>
    <name type="common">Beet webworm moth</name>
    <dbReference type="NCBI Taxonomy" id="481309"/>
    <lineage>
        <taxon>Eukaryota</taxon>
        <taxon>Metazoa</taxon>
        <taxon>Ecdysozoa</taxon>
        <taxon>Arthropoda</taxon>
        <taxon>Hexapoda</taxon>
        <taxon>Insecta</taxon>
        <taxon>Pterygota</taxon>
        <taxon>Neoptera</taxon>
        <taxon>Endopterygota</taxon>
        <taxon>Lepidoptera</taxon>
        <taxon>Glossata</taxon>
        <taxon>Ditrysia</taxon>
        <taxon>Pyraloidea</taxon>
        <taxon>Crambidae</taxon>
        <taxon>Pyraustinae</taxon>
        <taxon>Loxostege</taxon>
    </lineage>
</organism>
<dbReference type="Pfam" id="PF11901">
    <property type="entry name" value="DM9"/>
    <property type="match status" value="2"/>
</dbReference>
<sequence length="383" mass="43273">MGDIIETSLRRYARSKFYKVSSSGVFFEVKSANAAAVGLAKKPGDTCDIWVVIGHLEKSWIKKRHQSGAKTARTPNILNDWEYKSFWISWRNGVVQFGRGHETTPIVSEEYGEDLSYVTFSEQKIDYHLDQPVHWRFELPPACIQLEQPKSKSVSDGKLVWVDADNQSIPSDALLGGYENEPLYIIRGGHEEALSPGKYVPSKRAGYITENYYNEINSTTHELTEFQVLCGFDCTWVPIHTYVGRTPVGAVEGGSGNYDYLYVGRAYYNGHLIPGKVDPLKKVCFICYEGKEVPLEEYEILVDPTENAHSVNSVFVAHIDAYDVPNIGFHTGENFNEHYVEVQPYDIDDSINRAHEDVGPNENIDGNEDIDPDLGDFFPEDDH</sequence>
<dbReference type="PANTHER" id="PTHR31649">
    <property type="entry name" value="AGAP009604-PA"/>
    <property type="match status" value="1"/>
</dbReference>
<dbReference type="InterPro" id="IPR022041">
    <property type="entry name" value="Methyltransf_FA"/>
</dbReference>
<name>A0ABD0TPX9_LOXSC</name>
<dbReference type="EMBL" id="JBEDNZ010000002">
    <property type="protein sequence ID" value="KAL0851411.1"/>
    <property type="molecule type" value="Genomic_DNA"/>
</dbReference>
<dbReference type="SMART" id="SM00696">
    <property type="entry name" value="DM9"/>
    <property type="match status" value="2"/>
</dbReference>
<evidence type="ECO:0000256" key="1">
    <source>
        <dbReference type="SAM" id="MobiDB-lite"/>
    </source>
</evidence>
<feature type="region of interest" description="Disordered" evidence="1">
    <location>
        <begin position="352"/>
        <end position="383"/>
    </location>
</feature>
<protein>
    <recommendedName>
        <fullName evidence="2">Farnesoic acid O-methyl transferase domain-containing protein</fullName>
    </recommendedName>
</protein>
<dbReference type="InterPro" id="IPR006616">
    <property type="entry name" value="DM9_repeat"/>
</dbReference>
<feature type="compositionally biased region" description="Acidic residues" evidence="1">
    <location>
        <begin position="365"/>
        <end position="383"/>
    </location>
</feature>
<accession>A0ABD0TPX9</accession>
<evidence type="ECO:0000313" key="3">
    <source>
        <dbReference type="EMBL" id="KAL0851411.1"/>
    </source>
</evidence>
<dbReference type="Proteomes" id="UP001549921">
    <property type="component" value="Unassembled WGS sequence"/>
</dbReference>
<dbReference type="PANTHER" id="PTHR31649:SF1">
    <property type="entry name" value="FARNESOIC ACID O-METHYL TRANSFERASE DOMAIN-CONTAINING PROTEIN"/>
    <property type="match status" value="1"/>
</dbReference>
<comment type="caution">
    <text evidence="3">The sequence shown here is derived from an EMBL/GenBank/DDBJ whole genome shotgun (WGS) entry which is preliminary data.</text>
</comment>
<dbReference type="Pfam" id="PF12248">
    <property type="entry name" value="Methyltransf_FA"/>
    <property type="match status" value="1"/>
</dbReference>
<gene>
    <name evidence="3" type="ORF">ABMA28_007221</name>
</gene>
<dbReference type="AlphaFoldDB" id="A0ABD0TPX9"/>